<protein>
    <submittedName>
        <fullName evidence="3">Uncharacterized protein</fullName>
    </submittedName>
</protein>
<name>A0A2J6SIF5_9HELO</name>
<evidence type="ECO:0000256" key="1">
    <source>
        <dbReference type="SAM" id="MobiDB-lite"/>
    </source>
</evidence>
<accession>A0A2J6SIF5</accession>
<evidence type="ECO:0000313" key="3">
    <source>
        <dbReference type="EMBL" id="PMD50543.1"/>
    </source>
</evidence>
<reference evidence="3 4" key="1">
    <citation type="submission" date="2016-04" db="EMBL/GenBank/DDBJ databases">
        <title>A degradative enzymes factory behind the ericoid mycorrhizal symbiosis.</title>
        <authorList>
            <consortium name="DOE Joint Genome Institute"/>
            <person name="Martino E."/>
            <person name="Morin E."/>
            <person name="Grelet G."/>
            <person name="Kuo A."/>
            <person name="Kohler A."/>
            <person name="Daghino S."/>
            <person name="Barry K."/>
            <person name="Choi C."/>
            <person name="Cichocki N."/>
            <person name="Clum A."/>
            <person name="Copeland A."/>
            <person name="Hainaut M."/>
            <person name="Haridas S."/>
            <person name="Labutti K."/>
            <person name="Lindquist E."/>
            <person name="Lipzen A."/>
            <person name="Khouja H.-R."/>
            <person name="Murat C."/>
            <person name="Ohm R."/>
            <person name="Olson A."/>
            <person name="Spatafora J."/>
            <person name="Veneault-Fourrey C."/>
            <person name="Henrissat B."/>
            <person name="Grigoriev I."/>
            <person name="Martin F."/>
            <person name="Perotto S."/>
        </authorList>
    </citation>
    <scope>NUCLEOTIDE SEQUENCE [LARGE SCALE GENOMIC DNA]</scope>
    <source>
        <strain evidence="3 4">E</strain>
    </source>
</reference>
<keyword evidence="2" id="KW-1133">Transmembrane helix</keyword>
<dbReference type="EMBL" id="KZ613913">
    <property type="protein sequence ID" value="PMD50543.1"/>
    <property type="molecule type" value="Genomic_DNA"/>
</dbReference>
<dbReference type="Proteomes" id="UP000235371">
    <property type="component" value="Unassembled WGS sequence"/>
</dbReference>
<dbReference type="AlphaFoldDB" id="A0A2J6SIF5"/>
<feature type="transmembrane region" description="Helical" evidence="2">
    <location>
        <begin position="146"/>
        <end position="166"/>
    </location>
</feature>
<feature type="region of interest" description="Disordered" evidence="1">
    <location>
        <begin position="1"/>
        <end position="20"/>
    </location>
</feature>
<evidence type="ECO:0000313" key="4">
    <source>
        <dbReference type="Proteomes" id="UP000235371"/>
    </source>
</evidence>
<keyword evidence="4" id="KW-1185">Reference proteome</keyword>
<keyword evidence="2" id="KW-0812">Transmembrane</keyword>
<gene>
    <name evidence="3" type="ORF">K444DRAFT_670239</name>
</gene>
<sequence length="639" mass="70589">MSHEKDGIDAHETPESDSVPSQPKLRFYFQPLCGIFIPLAFAAYYLWTYFVWLQPSSNPLADINKPPPNGKYVWWSWFIIGAIGLNISDYTLGGVEAAMMTTGIFKPTTEEELRMHRDLRWSSLRDWGTVAYRIVFKKGNNVPRNWLWRILFGLSVLSWSFALSGLTMQTQDGYKAGNVPGTNVTGVNQGSMGLRASADIINAASYLWTLDSAPQIPSGSALYVPLNSSIMANVSKPNTLPSNAMEIFLTAQAPVPITGSIWGAVLKYNCSEVHRLDEFTILNRRINSSNPAYVQPAIYNATDIAYFYTLDDGSSISVMSQLNGGLINVAAFVEVGMSTGVSDILDRTPSLGYTSANLGLDQEEVLELALWQTFWNPPGTFGNFTNVQDPIPELEDEHYEPQNPFGAGYPWNGNMSAIGIRCTSSSVTGTATVNGLVGTYTDFEREDPNMDHFLTPRLSLGVPLMFIPLEQAANDFVDFGYHGGLKSLGNNSVNYTVLKTKYDWINPLFMAANPAIDLDETSPGFAYYSSLIQTSDLRDAFITAYQQYAIQLMFYGTNGGAAWENDNVTTAAPWTILQAGGGVPPLLVVITMLIWAVGCAGLSLAYGFEKRWAETFDDHYLYCLCDEKRLDISKIFKSD</sequence>
<feature type="transmembrane region" description="Helical" evidence="2">
    <location>
        <begin position="72"/>
        <end position="92"/>
    </location>
</feature>
<dbReference type="RefSeq" id="XP_024727447.1">
    <property type="nucleotide sequence ID" value="XM_024887604.1"/>
</dbReference>
<keyword evidence="2" id="KW-0472">Membrane</keyword>
<dbReference type="InParanoid" id="A0A2J6SIF5"/>
<feature type="transmembrane region" description="Helical" evidence="2">
    <location>
        <begin position="586"/>
        <end position="608"/>
    </location>
</feature>
<organism evidence="3 4">
    <name type="scientific">Hyaloscypha bicolor E</name>
    <dbReference type="NCBI Taxonomy" id="1095630"/>
    <lineage>
        <taxon>Eukaryota</taxon>
        <taxon>Fungi</taxon>
        <taxon>Dikarya</taxon>
        <taxon>Ascomycota</taxon>
        <taxon>Pezizomycotina</taxon>
        <taxon>Leotiomycetes</taxon>
        <taxon>Helotiales</taxon>
        <taxon>Hyaloscyphaceae</taxon>
        <taxon>Hyaloscypha</taxon>
        <taxon>Hyaloscypha bicolor</taxon>
    </lineage>
</organism>
<evidence type="ECO:0000256" key="2">
    <source>
        <dbReference type="SAM" id="Phobius"/>
    </source>
</evidence>
<dbReference type="OrthoDB" id="5287717at2759"/>
<feature type="transmembrane region" description="Helical" evidence="2">
    <location>
        <begin position="32"/>
        <end position="52"/>
    </location>
</feature>
<feature type="compositionally biased region" description="Basic and acidic residues" evidence="1">
    <location>
        <begin position="1"/>
        <end position="14"/>
    </location>
</feature>
<dbReference type="GeneID" id="36595680"/>
<proteinExistence type="predicted"/>